<evidence type="ECO:0000256" key="1">
    <source>
        <dbReference type="ARBA" id="ARBA00048819"/>
    </source>
</evidence>
<dbReference type="InterPro" id="IPR006336">
    <property type="entry name" value="GCS2"/>
</dbReference>
<keyword evidence="3" id="KW-1185">Reference proteome</keyword>
<accession>A0A4P6JPX2</accession>
<reference evidence="2 3" key="1">
    <citation type="submission" date="2019-01" db="EMBL/GenBank/DDBJ databases">
        <title>Ktedonosporobacter rubrisoli SCAWS-G2.</title>
        <authorList>
            <person name="Huang Y."/>
            <person name="Yan B."/>
        </authorList>
    </citation>
    <scope>NUCLEOTIDE SEQUENCE [LARGE SCALE GENOMIC DNA]</scope>
    <source>
        <strain evidence="2 3">SCAWS-G2</strain>
    </source>
</reference>
<dbReference type="KEGG" id="kbs:EPA93_15295"/>
<protein>
    <recommendedName>
        <fullName evidence="4">Glutamate--cysteine ligase</fullName>
    </recommendedName>
</protein>
<dbReference type="Pfam" id="PF04107">
    <property type="entry name" value="GCS2"/>
    <property type="match status" value="1"/>
</dbReference>
<evidence type="ECO:0000313" key="3">
    <source>
        <dbReference type="Proteomes" id="UP000290365"/>
    </source>
</evidence>
<dbReference type="GO" id="GO:0003824">
    <property type="term" value="F:catalytic activity"/>
    <property type="evidence" value="ECO:0007669"/>
    <property type="project" value="InterPro"/>
</dbReference>
<name>A0A4P6JPX2_KTERU</name>
<sequence length="523" mass="59123">MNAPEPSPASTYGGEVETLAVEGNTGRLFPVASLLQQHAQKILSQDRELSLQRVVLDYDEAEHILEFRGVVAHHLPQLISTYRRSLVLVQELLRQHSPASLLSSSFHPLEDPSFAYQYVVPKPLYELFQGPLQVGSHVPFSALSKIYPTNPERGRGWSLELGAMAASIQPWNSLPLEGAASQIALLQAMGWMFNLLTANSPFLQGTLSDKRDYRLEVWGDHGLLASSRYLTDLALTKNLPTRPAGLTDYYRYVLRQQRPLVLPLRKETGSANEYKYTFLGIIQPNDTREFNALTYLQMDQVRAVDIETGEEQDVHPSVAHLFNGFDFLYYPRYGARIRLHLPEADQLDPKLFAQAVESRNEPLFHSLLRQAKVQTGFLCAEGRIPATVLPTHTHPGWERFSIPFVLQTALVRSQREVFTFLASTPLTWYDLAHRLPSLCNERTQGFSACVKGINATELARQIWALARQRLTEEEVACVNNEIEEILDTRMAPAEEQVALFETLSQRTTKPSAFRQVIEHCSMI</sequence>
<evidence type="ECO:0008006" key="4">
    <source>
        <dbReference type="Google" id="ProtNLM"/>
    </source>
</evidence>
<dbReference type="RefSeq" id="WP_129888346.1">
    <property type="nucleotide sequence ID" value="NZ_CP035758.1"/>
</dbReference>
<evidence type="ECO:0000313" key="2">
    <source>
        <dbReference type="EMBL" id="QBD77283.1"/>
    </source>
</evidence>
<dbReference type="Proteomes" id="UP000290365">
    <property type="component" value="Chromosome"/>
</dbReference>
<dbReference type="OrthoDB" id="3517562at2"/>
<dbReference type="EMBL" id="CP035758">
    <property type="protein sequence ID" value="QBD77283.1"/>
    <property type="molecule type" value="Genomic_DNA"/>
</dbReference>
<dbReference type="SUPFAM" id="SSF55931">
    <property type="entry name" value="Glutamine synthetase/guanido kinase"/>
    <property type="match status" value="1"/>
</dbReference>
<comment type="catalytic activity">
    <reaction evidence="1">
        <text>L-cysteine + L-glutamate + ATP = gamma-L-glutamyl-L-cysteine + ADP + phosphate + H(+)</text>
        <dbReference type="Rhea" id="RHEA:13285"/>
        <dbReference type="ChEBI" id="CHEBI:15378"/>
        <dbReference type="ChEBI" id="CHEBI:29985"/>
        <dbReference type="ChEBI" id="CHEBI:30616"/>
        <dbReference type="ChEBI" id="CHEBI:35235"/>
        <dbReference type="ChEBI" id="CHEBI:43474"/>
        <dbReference type="ChEBI" id="CHEBI:58173"/>
        <dbReference type="ChEBI" id="CHEBI:456216"/>
        <dbReference type="EC" id="6.3.2.2"/>
    </reaction>
</comment>
<proteinExistence type="predicted"/>
<dbReference type="InterPro" id="IPR014746">
    <property type="entry name" value="Gln_synth/guanido_kin_cat_dom"/>
</dbReference>
<dbReference type="AlphaFoldDB" id="A0A4P6JPX2"/>
<organism evidence="2 3">
    <name type="scientific">Ktedonosporobacter rubrisoli</name>
    <dbReference type="NCBI Taxonomy" id="2509675"/>
    <lineage>
        <taxon>Bacteria</taxon>
        <taxon>Bacillati</taxon>
        <taxon>Chloroflexota</taxon>
        <taxon>Ktedonobacteria</taxon>
        <taxon>Ktedonobacterales</taxon>
        <taxon>Ktedonosporobacteraceae</taxon>
        <taxon>Ktedonosporobacter</taxon>
    </lineage>
</organism>
<gene>
    <name evidence="2" type="ORF">EPA93_15295</name>
</gene>
<dbReference type="Gene3D" id="3.30.590.20">
    <property type="match status" value="1"/>
</dbReference>